<dbReference type="Proteomes" id="UP000231648">
    <property type="component" value="Unassembled WGS sequence"/>
</dbReference>
<feature type="domain" description="Metallo-beta-lactamase" evidence="2">
    <location>
        <begin position="44"/>
        <end position="243"/>
    </location>
</feature>
<evidence type="ECO:0000259" key="2">
    <source>
        <dbReference type="SMART" id="SM00849"/>
    </source>
</evidence>
<proteinExistence type="predicted"/>
<keyword evidence="3" id="KW-0378">Hydrolase</keyword>
<keyword evidence="1" id="KW-0472">Membrane</keyword>
<dbReference type="PANTHER" id="PTHR30619:SF1">
    <property type="entry name" value="RECOMBINATION PROTEIN 2"/>
    <property type="match status" value="1"/>
</dbReference>
<protein>
    <submittedName>
        <fullName evidence="3">MBL fold metallo-hydrolase</fullName>
    </submittedName>
</protein>
<dbReference type="CDD" id="cd07731">
    <property type="entry name" value="ComA-like_MBL-fold"/>
    <property type="match status" value="1"/>
</dbReference>
<dbReference type="InterPro" id="IPR035681">
    <property type="entry name" value="ComA-like_MBL"/>
</dbReference>
<dbReference type="InterPro" id="IPR036866">
    <property type="entry name" value="RibonucZ/Hydroxyglut_hydro"/>
</dbReference>
<dbReference type="EMBL" id="PFDX01000012">
    <property type="protein sequence ID" value="PJE57619.1"/>
    <property type="molecule type" value="Genomic_DNA"/>
</dbReference>
<dbReference type="Pfam" id="PF00753">
    <property type="entry name" value="Lactamase_B"/>
    <property type="match status" value="1"/>
</dbReference>
<evidence type="ECO:0000256" key="1">
    <source>
        <dbReference type="SAM" id="Phobius"/>
    </source>
</evidence>
<name>A0A2M8KCG6_9BACT</name>
<dbReference type="GO" id="GO:0016787">
    <property type="term" value="F:hydrolase activity"/>
    <property type="evidence" value="ECO:0007669"/>
    <property type="project" value="UniProtKB-KW"/>
</dbReference>
<dbReference type="Gene3D" id="3.60.15.10">
    <property type="entry name" value="Ribonuclease Z/Hydroxyacylglutathione hydrolase-like"/>
    <property type="match status" value="1"/>
</dbReference>
<dbReference type="SMART" id="SM00849">
    <property type="entry name" value="Lactamase_B"/>
    <property type="match status" value="1"/>
</dbReference>
<accession>A0A2M8KCG6</accession>
<keyword evidence="1" id="KW-0812">Transmembrane</keyword>
<evidence type="ECO:0000313" key="4">
    <source>
        <dbReference type="Proteomes" id="UP000231648"/>
    </source>
</evidence>
<dbReference type="InterPro" id="IPR001279">
    <property type="entry name" value="Metallo-B-lactamas"/>
</dbReference>
<dbReference type="AlphaFoldDB" id="A0A2M8KCG6"/>
<keyword evidence="1" id="KW-1133">Transmembrane helix</keyword>
<comment type="caution">
    <text evidence="3">The sequence shown here is derived from an EMBL/GenBank/DDBJ whole genome shotgun (WGS) entry which is preliminary data.</text>
</comment>
<dbReference type="PANTHER" id="PTHR30619">
    <property type="entry name" value="DNA INTERNALIZATION/COMPETENCE PROTEIN COMEC/REC2"/>
    <property type="match status" value="1"/>
</dbReference>
<reference evidence="4" key="1">
    <citation type="submission" date="2017-09" db="EMBL/GenBank/DDBJ databases">
        <title>Depth-based differentiation of microbial function through sediment-hosted aquifers and enrichment of novel symbionts in the deep terrestrial subsurface.</title>
        <authorList>
            <person name="Probst A.J."/>
            <person name="Ladd B."/>
            <person name="Jarett J.K."/>
            <person name="Geller-Mcgrath D.E."/>
            <person name="Sieber C.M.K."/>
            <person name="Emerson J.B."/>
            <person name="Anantharaman K."/>
            <person name="Thomas B.C."/>
            <person name="Malmstrom R."/>
            <person name="Stieglmeier M."/>
            <person name="Klingl A."/>
            <person name="Woyke T."/>
            <person name="Ryan C.M."/>
            <person name="Banfield J.F."/>
        </authorList>
    </citation>
    <scope>NUCLEOTIDE SEQUENCE [LARGE SCALE GENOMIC DNA]</scope>
</reference>
<organism evidence="3 4">
    <name type="scientific">Candidatus Portnoybacteria bacterium CG10_big_fil_rev_8_21_14_0_10_38_18</name>
    <dbReference type="NCBI Taxonomy" id="1974813"/>
    <lineage>
        <taxon>Bacteria</taxon>
        <taxon>Candidatus Portnoyibacteriota</taxon>
    </lineage>
</organism>
<feature type="transmembrane region" description="Helical" evidence="1">
    <location>
        <begin position="9"/>
        <end position="27"/>
    </location>
</feature>
<evidence type="ECO:0000313" key="3">
    <source>
        <dbReference type="EMBL" id="PJE57619.1"/>
    </source>
</evidence>
<dbReference type="InterPro" id="IPR052159">
    <property type="entry name" value="Competence_DNA_uptake"/>
</dbReference>
<sequence length="287" mass="32593">MVIQKKQKIGLLAILFLVTIIVWIFVFRQENSKFLKVKFFDVGQGDSIFIETIDKKQVLIDGGPDLSILEKIGREMPFYDRYIDLVILTHPEYDHINGLIEVVKRYQVGAIITTGVINETEQYKEWLKIIEEKNIPIYLAKVGGEIDFGNNIKMDILYPFENLAGKEVSNTNNSSIVSKLIYIDFKVLFTGDIEKSAENKLVNSGTDLKSDILKIAHHGSKTSTSEEFLKAVNALMAVIEVGKDNQYGHPHQEVLDRLANLEIFRTAKDGDIEILSNGERFLVKNKN</sequence>
<gene>
    <name evidence="3" type="ORF">COU82_01210</name>
</gene>
<dbReference type="SUPFAM" id="SSF56281">
    <property type="entry name" value="Metallo-hydrolase/oxidoreductase"/>
    <property type="match status" value="1"/>
</dbReference>